<evidence type="ECO:0000256" key="1">
    <source>
        <dbReference type="ARBA" id="ARBA00006129"/>
    </source>
</evidence>
<dbReference type="PANTHER" id="PTHR34847">
    <property type="entry name" value="NODULATION PROTEIN U"/>
    <property type="match status" value="1"/>
</dbReference>
<dbReference type="SUPFAM" id="SSF53067">
    <property type="entry name" value="Actin-like ATPase domain"/>
    <property type="match status" value="1"/>
</dbReference>
<comment type="caution">
    <text evidence="4">The sequence shown here is derived from an EMBL/GenBank/DDBJ whole genome shotgun (WGS) entry which is preliminary data.</text>
</comment>
<dbReference type="EMBL" id="MHNC01000043">
    <property type="protein sequence ID" value="OGZ37836.1"/>
    <property type="molecule type" value="Genomic_DNA"/>
</dbReference>
<name>A0A1G2FIG3_9BACT</name>
<dbReference type="Proteomes" id="UP000177247">
    <property type="component" value="Unassembled WGS sequence"/>
</dbReference>
<dbReference type="InterPro" id="IPR051338">
    <property type="entry name" value="NodU/CmcH_Carbamoyltrnsfr"/>
</dbReference>
<evidence type="ECO:0000259" key="3">
    <source>
        <dbReference type="Pfam" id="PF16861"/>
    </source>
</evidence>
<sequence>MNILGLSFFYHDSAACLLKDGEITAAVEEERFSRQKHDSRFPKEAVKYCLKTAGLNIQDVDYIGFYEKPFLKFERILEGYVDTFPRSYRAFVSAMKIWLKEKIWIKDLIKKELNYRGKIYFIEHHLSHAAGSFLISPFKEAAILTVDAVGERAAATCGVGRNNKIEILKEINWPDSLGMLYSAFTYYLGFKVNSAEYKVMGAAPYGRPIYADLIKEELIDIKEDGSFKMNMDYFEYHYGLKMVNKKFENIFGGPRREPERKIEQRHWDIAASIQAITNEIMVKMANHLYEETKLKNICLAGGVALNCVSNSKILKETPFEKMFIQPAAGDAGGAMGAALYIDNVILDNGRRTIWSHAYLGPEFSNEEIGGYLEKLGVKYQKLEEEKMIKIIARLIAEQKIIGWFQGRMEWGPRALGNRSIIADARNKENWQKVNLKIKFRESFRPFAPTVLEEKTEEYFDLPKKILGEGTPTPYMLLTAQVKKQIIPAVTHLDNSARLQTISIKENYLYYNLIKEFENLTNCPVVINTSFNVRGEPIVCTPKDAFLCFMKTDIDYLAMGNYLLDKKEMPTKEIFLKEKEFSLD</sequence>
<evidence type="ECO:0000259" key="2">
    <source>
        <dbReference type="Pfam" id="PF02543"/>
    </source>
</evidence>
<proteinExistence type="inferred from homology"/>
<dbReference type="PANTHER" id="PTHR34847:SF1">
    <property type="entry name" value="NODULATION PROTEIN U"/>
    <property type="match status" value="1"/>
</dbReference>
<dbReference type="Pfam" id="PF16861">
    <property type="entry name" value="Carbam_trans_C"/>
    <property type="match status" value="1"/>
</dbReference>
<comment type="similarity">
    <text evidence="1">Belongs to the NodU/CmcH family.</text>
</comment>
<dbReference type="AlphaFoldDB" id="A0A1G2FIG3"/>
<evidence type="ECO:0008006" key="6">
    <source>
        <dbReference type="Google" id="ProtNLM"/>
    </source>
</evidence>
<dbReference type="GO" id="GO:0003824">
    <property type="term" value="F:catalytic activity"/>
    <property type="evidence" value="ECO:0007669"/>
    <property type="project" value="InterPro"/>
</dbReference>
<dbReference type="InterPro" id="IPR003696">
    <property type="entry name" value="Carbtransf_dom"/>
</dbReference>
<protein>
    <recommendedName>
        <fullName evidence="6">Carbamoyltransferase</fullName>
    </recommendedName>
</protein>
<gene>
    <name evidence="4" type="ORF">A3E90_03220</name>
</gene>
<dbReference type="InterPro" id="IPR043129">
    <property type="entry name" value="ATPase_NBD"/>
</dbReference>
<dbReference type="Pfam" id="PF02543">
    <property type="entry name" value="Carbam_trans_N"/>
    <property type="match status" value="1"/>
</dbReference>
<evidence type="ECO:0000313" key="5">
    <source>
        <dbReference type="Proteomes" id="UP000177247"/>
    </source>
</evidence>
<organism evidence="4 5">
    <name type="scientific">Candidatus Portnoybacteria bacterium RIFCSPHIGHO2_12_FULL_40_11</name>
    <dbReference type="NCBI Taxonomy" id="1801998"/>
    <lineage>
        <taxon>Bacteria</taxon>
        <taxon>Candidatus Portnoyibacteriota</taxon>
    </lineage>
</organism>
<feature type="domain" description="Carbamoyltransferase C-terminal" evidence="3">
    <location>
        <begin position="392"/>
        <end position="565"/>
    </location>
</feature>
<dbReference type="CDD" id="cd24098">
    <property type="entry name" value="ASKHA_NBD_TobZ_N"/>
    <property type="match status" value="1"/>
</dbReference>
<dbReference type="Gene3D" id="3.30.420.40">
    <property type="match status" value="2"/>
</dbReference>
<reference evidence="4 5" key="1">
    <citation type="journal article" date="2016" name="Nat. Commun.">
        <title>Thousands of microbial genomes shed light on interconnected biogeochemical processes in an aquifer system.</title>
        <authorList>
            <person name="Anantharaman K."/>
            <person name="Brown C.T."/>
            <person name="Hug L.A."/>
            <person name="Sharon I."/>
            <person name="Castelle C.J."/>
            <person name="Probst A.J."/>
            <person name="Thomas B.C."/>
            <person name="Singh A."/>
            <person name="Wilkins M.J."/>
            <person name="Karaoz U."/>
            <person name="Brodie E.L."/>
            <person name="Williams K.H."/>
            <person name="Hubbard S.S."/>
            <person name="Banfield J.F."/>
        </authorList>
    </citation>
    <scope>NUCLEOTIDE SEQUENCE [LARGE SCALE GENOMIC DNA]</scope>
</reference>
<dbReference type="InterPro" id="IPR038152">
    <property type="entry name" value="Carbam_trans_C_sf"/>
</dbReference>
<evidence type="ECO:0000313" key="4">
    <source>
        <dbReference type="EMBL" id="OGZ37836.1"/>
    </source>
</evidence>
<accession>A0A1G2FIG3</accession>
<dbReference type="InterPro" id="IPR031730">
    <property type="entry name" value="Carbam_trans_C"/>
</dbReference>
<dbReference type="Gene3D" id="3.90.870.20">
    <property type="entry name" value="Carbamoyltransferase, C-terminal domain"/>
    <property type="match status" value="1"/>
</dbReference>
<feature type="domain" description="Carbamoyltransferase" evidence="2">
    <location>
        <begin position="3"/>
        <end position="339"/>
    </location>
</feature>